<feature type="domain" description="ATP-grasp" evidence="5">
    <location>
        <begin position="108"/>
        <end position="310"/>
    </location>
</feature>
<dbReference type="EMBL" id="JACHMN010000003">
    <property type="protein sequence ID" value="MBB5872903.1"/>
    <property type="molecule type" value="Genomic_DNA"/>
</dbReference>
<keyword evidence="3 4" id="KW-0067">ATP-binding</keyword>
<dbReference type="Pfam" id="PF18603">
    <property type="entry name" value="LAL_C2"/>
    <property type="match status" value="1"/>
</dbReference>
<sequence length="407" mass="43599">MMNVVTPADTILPAGSVLYVEEPEVAERNDAAGKLAALDCVRELVTWEYQVPGAAERFHDEHPDEPVVAVIPAMEYAVPFAARLAELYGVPGATLTAAETLRDKGRLRAVTAAAGIANPASASVASPDDVRAFAERHPGRIIIKPSNRQATIGTWIIDGPGAIDEAWTAAIAQDESMHVPDRGLPLRMLAEQFVTGPEYSVEMLVHEGRSRFANVTDKVLFDGPRPIERGHVVPADIPDPLHEALVAATARVAGAVGFRSGFLHCEWIVAADGTPYLVECAGRLPGDMIVLLMEYAWPINITSRYFDVMQGVDPGPAQAAAAAACAVWFLAVDAGVVECVDGLDDAADVPDVVRVECLVAPGDEVHELRSSWDRAAYAMSWAPTPEEAREAAELAIAKIHVKVRELP</sequence>
<evidence type="ECO:0000313" key="6">
    <source>
        <dbReference type="EMBL" id="MBB5872903.1"/>
    </source>
</evidence>
<dbReference type="Gene3D" id="3.30.470.20">
    <property type="entry name" value="ATP-grasp fold, B domain"/>
    <property type="match status" value="1"/>
</dbReference>
<evidence type="ECO:0000256" key="2">
    <source>
        <dbReference type="ARBA" id="ARBA00022741"/>
    </source>
</evidence>
<dbReference type="GO" id="GO:0005524">
    <property type="term" value="F:ATP binding"/>
    <property type="evidence" value="ECO:0007669"/>
    <property type="project" value="UniProtKB-UniRule"/>
</dbReference>
<evidence type="ECO:0000259" key="5">
    <source>
        <dbReference type="PROSITE" id="PS50975"/>
    </source>
</evidence>
<name>A0A841C182_9ACTN</name>
<dbReference type="InterPro" id="IPR013815">
    <property type="entry name" value="ATP_grasp_subdomain_1"/>
</dbReference>
<reference evidence="6 7" key="1">
    <citation type="submission" date="2020-08" db="EMBL/GenBank/DDBJ databases">
        <title>Sequencing the genomes of 1000 actinobacteria strains.</title>
        <authorList>
            <person name="Klenk H.-P."/>
        </authorList>
    </citation>
    <scope>NUCLEOTIDE SEQUENCE [LARGE SCALE GENOMIC DNA]</scope>
    <source>
        <strain evidence="6 7">DSM 45362</strain>
    </source>
</reference>
<gene>
    <name evidence="6" type="ORF">F4553_006337</name>
</gene>
<dbReference type="AlphaFoldDB" id="A0A841C182"/>
<evidence type="ECO:0000256" key="1">
    <source>
        <dbReference type="ARBA" id="ARBA00022598"/>
    </source>
</evidence>
<dbReference type="Gene3D" id="3.40.50.20">
    <property type="match status" value="1"/>
</dbReference>
<keyword evidence="2 4" id="KW-0547">Nucleotide-binding</keyword>
<dbReference type="PANTHER" id="PTHR43585:SF2">
    <property type="entry name" value="ATP-GRASP ENZYME FSQD"/>
    <property type="match status" value="1"/>
</dbReference>
<dbReference type="SUPFAM" id="SSF56059">
    <property type="entry name" value="Glutathione synthetase ATP-binding domain-like"/>
    <property type="match status" value="1"/>
</dbReference>
<accession>A0A841C182</accession>
<dbReference type="Gene3D" id="3.30.1490.20">
    <property type="entry name" value="ATP-grasp fold, A domain"/>
    <property type="match status" value="1"/>
</dbReference>
<organism evidence="6 7">
    <name type="scientific">Allocatelliglobosispora scoriae</name>
    <dbReference type="NCBI Taxonomy" id="643052"/>
    <lineage>
        <taxon>Bacteria</taxon>
        <taxon>Bacillati</taxon>
        <taxon>Actinomycetota</taxon>
        <taxon>Actinomycetes</taxon>
        <taxon>Micromonosporales</taxon>
        <taxon>Micromonosporaceae</taxon>
        <taxon>Allocatelliglobosispora</taxon>
    </lineage>
</organism>
<evidence type="ECO:0000256" key="3">
    <source>
        <dbReference type="ARBA" id="ARBA00022840"/>
    </source>
</evidence>
<keyword evidence="7" id="KW-1185">Reference proteome</keyword>
<dbReference type="GO" id="GO:0046872">
    <property type="term" value="F:metal ion binding"/>
    <property type="evidence" value="ECO:0007669"/>
    <property type="project" value="InterPro"/>
</dbReference>
<comment type="caution">
    <text evidence="6">The sequence shown here is derived from an EMBL/GenBank/DDBJ whole genome shotgun (WGS) entry which is preliminary data.</text>
</comment>
<dbReference type="GO" id="GO:0016874">
    <property type="term" value="F:ligase activity"/>
    <property type="evidence" value="ECO:0007669"/>
    <property type="project" value="UniProtKB-KW"/>
</dbReference>
<evidence type="ECO:0000256" key="4">
    <source>
        <dbReference type="PROSITE-ProRule" id="PRU00409"/>
    </source>
</evidence>
<dbReference type="PROSITE" id="PS50975">
    <property type="entry name" value="ATP_GRASP"/>
    <property type="match status" value="1"/>
</dbReference>
<dbReference type="PANTHER" id="PTHR43585">
    <property type="entry name" value="FUMIPYRROLE BIOSYNTHESIS PROTEIN C"/>
    <property type="match status" value="1"/>
</dbReference>
<dbReference type="InterPro" id="IPR040570">
    <property type="entry name" value="LAL_C2"/>
</dbReference>
<dbReference type="InterPro" id="IPR052032">
    <property type="entry name" value="ATP-dep_AA_Ligase"/>
</dbReference>
<dbReference type="Proteomes" id="UP000587527">
    <property type="component" value="Unassembled WGS sequence"/>
</dbReference>
<protein>
    <submittedName>
        <fullName evidence="6">Biotin carboxylase</fullName>
    </submittedName>
</protein>
<proteinExistence type="predicted"/>
<keyword evidence="1" id="KW-0436">Ligase</keyword>
<dbReference type="Pfam" id="PF13535">
    <property type="entry name" value="ATP-grasp_4"/>
    <property type="match status" value="1"/>
</dbReference>
<evidence type="ECO:0000313" key="7">
    <source>
        <dbReference type="Proteomes" id="UP000587527"/>
    </source>
</evidence>
<dbReference type="InterPro" id="IPR011761">
    <property type="entry name" value="ATP-grasp"/>
</dbReference>